<evidence type="ECO:0000313" key="3">
    <source>
        <dbReference type="Proteomes" id="UP000014227"/>
    </source>
</evidence>
<dbReference type="KEGG" id="ccz:CCALI_01943"/>
<dbReference type="InterPro" id="IPR035681">
    <property type="entry name" value="ComA-like_MBL"/>
</dbReference>
<dbReference type="InterPro" id="IPR001279">
    <property type="entry name" value="Metallo-B-lactamas"/>
</dbReference>
<dbReference type="SMART" id="SM00849">
    <property type="entry name" value="Lactamase_B"/>
    <property type="match status" value="1"/>
</dbReference>
<keyword evidence="3" id="KW-1185">Reference proteome</keyword>
<dbReference type="SUPFAM" id="SSF56281">
    <property type="entry name" value="Metallo-hydrolase/oxidoreductase"/>
    <property type="match status" value="1"/>
</dbReference>
<dbReference type="InterPro" id="IPR052159">
    <property type="entry name" value="Competence_DNA_uptake"/>
</dbReference>
<dbReference type="InterPro" id="IPR036866">
    <property type="entry name" value="RibonucZ/Hydroxyglut_hydro"/>
</dbReference>
<dbReference type="eggNOG" id="COG2333">
    <property type="taxonomic scope" value="Bacteria"/>
</dbReference>
<gene>
    <name evidence="2" type="ORF">CCALI_01943</name>
</gene>
<dbReference type="STRING" id="454171.CP488_02151"/>
<sequence>MRASSKVIIRRFAISIAIRTYLLLLVLLLGISLILLGWSALARQGEKGLRVYFLDVGQGDAAVLATPSGRIFVVDTGRDNQETGEDMGREVVIPFFHVEGFTHIDALILTHPHADHIGGAATLLENLPCDALVDNGQSENSVEEAAYLAAAYRRHVPRITPLPGEQIDCGDGVTLHFLAPTSAERSGPPNNASVVVRVDYGRTHFLLMGDAEAPEEATLLSEGQSLACDVLKVGHHGSDTSTTPRFLQAVHPKFAVISVGAHNLYGHPSPLVIERLRQTGVKIYRTDRNGAIEALSDGNEVRMVLLCSRASH</sequence>
<dbReference type="PANTHER" id="PTHR30619">
    <property type="entry name" value="DNA INTERNALIZATION/COMPETENCE PROTEIN COMEC/REC2"/>
    <property type="match status" value="1"/>
</dbReference>
<dbReference type="RefSeq" id="WP_016483275.1">
    <property type="nucleotide sequence ID" value="NC_021487.1"/>
</dbReference>
<name>S0EVE2_CHTCT</name>
<dbReference type="InParanoid" id="S0EVE2"/>
<evidence type="ECO:0000259" key="1">
    <source>
        <dbReference type="SMART" id="SM00849"/>
    </source>
</evidence>
<dbReference type="Proteomes" id="UP000014227">
    <property type="component" value="Chromosome I"/>
</dbReference>
<dbReference type="Gene3D" id="3.60.15.10">
    <property type="entry name" value="Ribonuclease Z/Hydroxyacylglutathione hydrolase-like"/>
    <property type="match status" value="1"/>
</dbReference>
<dbReference type="PATRIC" id="fig|1303518.3.peg.1998"/>
<accession>S0EVE2</accession>
<organism evidence="2 3">
    <name type="scientific">Chthonomonas calidirosea (strain DSM 23976 / ICMP 18418 / T49)</name>
    <dbReference type="NCBI Taxonomy" id="1303518"/>
    <lineage>
        <taxon>Bacteria</taxon>
        <taxon>Bacillati</taxon>
        <taxon>Armatimonadota</taxon>
        <taxon>Chthonomonadia</taxon>
        <taxon>Chthonomonadales</taxon>
        <taxon>Chthonomonadaceae</taxon>
        <taxon>Chthonomonas</taxon>
    </lineage>
</organism>
<dbReference type="HOGENOM" id="CLU_010363_0_3_0"/>
<dbReference type="GO" id="GO:0016787">
    <property type="term" value="F:hydrolase activity"/>
    <property type="evidence" value="ECO:0007669"/>
    <property type="project" value="UniProtKB-KW"/>
</dbReference>
<dbReference type="AlphaFoldDB" id="S0EVE2"/>
<dbReference type="CDD" id="cd07731">
    <property type="entry name" value="ComA-like_MBL-fold"/>
    <property type="match status" value="1"/>
</dbReference>
<keyword evidence="2" id="KW-0378">Hydrolase</keyword>
<dbReference type="PANTHER" id="PTHR30619:SF1">
    <property type="entry name" value="RECOMBINATION PROTEIN 2"/>
    <property type="match status" value="1"/>
</dbReference>
<reference evidence="3" key="1">
    <citation type="submission" date="2013-03" db="EMBL/GenBank/DDBJ databases">
        <title>Genome sequence of Chthonomonas calidirosea, the first sequenced genome from the Armatimonadetes phylum (formally candidate division OP10).</title>
        <authorList>
            <person name="Lee K.C.Y."/>
            <person name="Morgan X.C."/>
            <person name="Dunfield P.F."/>
            <person name="Tamas I."/>
            <person name="Houghton K.M."/>
            <person name="Vyssotski M."/>
            <person name="Ryan J.L.J."/>
            <person name="Lagutin K."/>
            <person name="McDonald I.R."/>
            <person name="Stott M.B."/>
        </authorList>
    </citation>
    <scope>NUCLEOTIDE SEQUENCE [LARGE SCALE GENOMIC DNA]</scope>
    <source>
        <strain evidence="3">DSM 23976 / ICMP 18418 / T49</strain>
    </source>
</reference>
<dbReference type="EMBL" id="HF951689">
    <property type="protein sequence ID" value="CCW35750.1"/>
    <property type="molecule type" value="Genomic_DNA"/>
</dbReference>
<evidence type="ECO:0000313" key="2">
    <source>
        <dbReference type="EMBL" id="CCW35750.1"/>
    </source>
</evidence>
<protein>
    <submittedName>
        <fullName evidence="2">Predicted hydrolase (Metallo-beta-lactamase superfamily)</fullName>
    </submittedName>
</protein>
<feature type="domain" description="Metallo-beta-lactamase" evidence="1">
    <location>
        <begin position="58"/>
        <end position="262"/>
    </location>
</feature>
<proteinExistence type="predicted"/>
<dbReference type="Pfam" id="PF00753">
    <property type="entry name" value="Lactamase_B"/>
    <property type="match status" value="1"/>
</dbReference>
<dbReference type="OrthoDB" id="9761531at2"/>